<evidence type="ECO:0000313" key="14">
    <source>
        <dbReference type="Proteomes" id="UP000494165"/>
    </source>
</evidence>
<dbReference type="AlphaFoldDB" id="A0A8S1BY90"/>
<dbReference type="Gene3D" id="1.20.1060.20">
    <property type="match status" value="1"/>
</dbReference>
<keyword evidence="6" id="KW-0067">ATP-binding</keyword>
<feature type="domain" description="SMC hinge" evidence="12">
    <location>
        <begin position="521"/>
        <end position="639"/>
    </location>
</feature>
<evidence type="ECO:0000256" key="10">
    <source>
        <dbReference type="ARBA" id="ARBA00023306"/>
    </source>
</evidence>
<proteinExistence type="inferred from homology"/>
<dbReference type="PIRSF" id="PIRSF005719">
    <property type="entry name" value="SMC"/>
    <property type="match status" value="1"/>
</dbReference>
<dbReference type="InterPro" id="IPR027120">
    <property type="entry name" value="Smc2_ABC"/>
</dbReference>
<evidence type="ECO:0000256" key="2">
    <source>
        <dbReference type="ARBA" id="ARBA00005231"/>
    </source>
</evidence>
<evidence type="ECO:0000256" key="6">
    <source>
        <dbReference type="ARBA" id="ARBA00022840"/>
    </source>
</evidence>
<dbReference type="InterPro" id="IPR024704">
    <property type="entry name" value="SMC"/>
</dbReference>
<dbReference type="InterPro" id="IPR003395">
    <property type="entry name" value="RecF/RecN/SMC_N"/>
</dbReference>
<feature type="coiled-coil region" evidence="11">
    <location>
        <begin position="416"/>
        <end position="472"/>
    </location>
</feature>
<keyword evidence="4" id="KW-0547">Nucleotide-binding</keyword>
<sequence>MYVKNIVIEGFKSYGRRVEINDFDPSFNAITGLNGTGKSNILDALCFVMGISNLSSVRAHSLEELVYKQGQANVTKASVTVTFDNTDKENCPPGYEDKDKISITRQVVIGGKNKYLINGVTVQNTRVADLFKTVQLNVNNPHFLIMQGKITKVLNMKPKEILSMVEEAAGTRTYKTKKEQSLKTLEKKDLKLDEVNRQLNDELGPKIDRLRQEKAQYLELQKCTREIETLARQDTAHKYYQFQEQKGQLDGELQKADKKKSKLESQTVANEEESKQLEVKLKKLMEAKQSEGDNMLTQLENDLHEAVTVDAKLEAASKSLAEIASSEEKRRQQILKSMKSDEKLLATKEAQMAGGREEFSEADTKSKKLTEELEAARKRHEAASMGMFVDEDGKATSLQQQAIDAQTTAINATAQESTLSMEIKQMQKELDAKQKELKTASGQDITQEKKKLKDLESKIALLKAEMDSVAGSEEMLNDVKHTQKILSREVSELANQVKDKLRNFHSATYNFTSPRPDFDRTRVKGLICNAMRVKKPEFALAVETVAGGSLYNVLVDSDETAKLLISSAHERRTYLPLNKLQASSMPRDRIEAAKRIAGSDNVWLALDLIEFEPEVKVAMQRIFGNTLICRTQDVAKSLPFNRQVGCTCVSMEGDSFSPSGVTSGGFTDRRNLLLPVLEESRRMRESLEAKQQELAAVNEQLRKCHETFQKKLKIGSDLEDAEHSASLCKDTISKSNRGRLELEYQDLNQQLTEAKSKLVSVQETRAKAMRKQKEVETLMKDSKSHAEKEKKNAEKELKRLQELLEKHKQATEKKMQVFSTMEAEIDQLRATIDAAKQEVKDTAEAIEKNEAKLEEGRGELEVSRQNVKHLRAKVAQEKDRINKQNKEINSINQMKDKLTKEKSDCELELKKLAHAIDKLMDDIKAVQSQLAHLEKKNDWIVADKHLFGQKNGPYEFRAPEEVNEKLTALESRRRGLEKRTNSNAQHVLSKVEEQLQELLKKKGIVENDRQKLKVIIEALDKKMVEALDVAWQKINIGFGSIFSTLLVGATAKLVPTGHTNKIIDGLEVFSNHLNYVLMDCTFLV</sequence>
<feature type="coiled-coil region" evidence="11">
    <location>
        <begin position="246"/>
        <end position="290"/>
    </location>
</feature>
<protein>
    <recommendedName>
        <fullName evidence="12">SMC hinge domain-containing protein</fullName>
    </recommendedName>
</protein>
<keyword evidence="14" id="KW-1185">Reference proteome</keyword>
<evidence type="ECO:0000256" key="4">
    <source>
        <dbReference type="ARBA" id="ARBA00022741"/>
    </source>
</evidence>
<dbReference type="PANTHER" id="PTHR43977">
    <property type="entry name" value="STRUCTURAL MAINTENANCE OF CHROMOSOMES PROTEIN 3"/>
    <property type="match status" value="1"/>
</dbReference>
<comment type="similarity">
    <text evidence="2">Belongs to the SMC family. SMC2 subfamily.</text>
</comment>
<dbReference type="GO" id="GO:0016887">
    <property type="term" value="F:ATP hydrolysis activity"/>
    <property type="evidence" value="ECO:0007669"/>
    <property type="project" value="InterPro"/>
</dbReference>
<dbReference type="Pfam" id="PF02463">
    <property type="entry name" value="SMC_N"/>
    <property type="match status" value="1"/>
</dbReference>
<evidence type="ECO:0000256" key="11">
    <source>
        <dbReference type="SAM" id="Coils"/>
    </source>
</evidence>
<dbReference type="GO" id="GO:0051301">
    <property type="term" value="P:cell division"/>
    <property type="evidence" value="ECO:0007669"/>
    <property type="project" value="UniProtKB-KW"/>
</dbReference>
<dbReference type="GO" id="GO:0005634">
    <property type="term" value="C:nucleus"/>
    <property type="evidence" value="ECO:0007669"/>
    <property type="project" value="UniProtKB-SubCell"/>
</dbReference>
<dbReference type="InterPro" id="IPR010935">
    <property type="entry name" value="SMC_hinge"/>
</dbReference>
<comment type="subcellular location">
    <subcellularLocation>
        <location evidence="1">Nucleus</location>
    </subcellularLocation>
</comment>
<feature type="coiled-coil region" evidence="11">
    <location>
        <begin position="677"/>
        <end position="707"/>
    </location>
</feature>
<dbReference type="SMART" id="SM00968">
    <property type="entry name" value="SMC_hinge"/>
    <property type="match status" value="1"/>
</dbReference>
<dbReference type="Gene3D" id="1.10.287.1490">
    <property type="match status" value="1"/>
</dbReference>
<organism evidence="13 14">
    <name type="scientific">Cloeon dipterum</name>
    <dbReference type="NCBI Taxonomy" id="197152"/>
    <lineage>
        <taxon>Eukaryota</taxon>
        <taxon>Metazoa</taxon>
        <taxon>Ecdysozoa</taxon>
        <taxon>Arthropoda</taxon>
        <taxon>Hexapoda</taxon>
        <taxon>Insecta</taxon>
        <taxon>Pterygota</taxon>
        <taxon>Palaeoptera</taxon>
        <taxon>Ephemeroptera</taxon>
        <taxon>Pisciforma</taxon>
        <taxon>Baetidae</taxon>
        <taxon>Cloeon</taxon>
    </lineage>
</organism>
<dbReference type="CDD" id="cd03273">
    <property type="entry name" value="ABC_SMC2_euk"/>
    <property type="match status" value="1"/>
</dbReference>
<reference evidence="13 14" key="1">
    <citation type="submission" date="2020-04" db="EMBL/GenBank/DDBJ databases">
        <authorList>
            <person name="Alioto T."/>
            <person name="Alioto T."/>
            <person name="Gomez Garrido J."/>
        </authorList>
    </citation>
    <scope>NUCLEOTIDE SEQUENCE [LARGE SCALE GENOMIC DNA]</scope>
</reference>
<dbReference type="GO" id="GO:0005694">
    <property type="term" value="C:chromosome"/>
    <property type="evidence" value="ECO:0007669"/>
    <property type="project" value="InterPro"/>
</dbReference>
<feature type="coiled-coil region" evidence="11">
    <location>
        <begin position="737"/>
        <end position="936"/>
    </location>
</feature>
<dbReference type="GO" id="GO:0030261">
    <property type="term" value="P:chromosome condensation"/>
    <property type="evidence" value="ECO:0007669"/>
    <property type="project" value="UniProtKB-KW"/>
</dbReference>
<dbReference type="Gene3D" id="3.40.50.300">
    <property type="entry name" value="P-loop containing nucleotide triphosphate hydrolases"/>
    <property type="match status" value="1"/>
</dbReference>
<dbReference type="InterPro" id="IPR027417">
    <property type="entry name" value="P-loop_NTPase"/>
</dbReference>
<dbReference type="OrthoDB" id="10255539at2759"/>
<accession>A0A8S1BY90</accession>
<evidence type="ECO:0000256" key="5">
    <source>
        <dbReference type="ARBA" id="ARBA00022776"/>
    </source>
</evidence>
<dbReference type="SUPFAM" id="SSF52540">
    <property type="entry name" value="P-loop containing nucleoside triphosphate hydrolases"/>
    <property type="match status" value="1"/>
</dbReference>
<evidence type="ECO:0000256" key="9">
    <source>
        <dbReference type="ARBA" id="ARBA00023242"/>
    </source>
</evidence>
<dbReference type="GO" id="GO:0005524">
    <property type="term" value="F:ATP binding"/>
    <property type="evidence" value="ECO:0007669"/>
    <property type="project" value="UniProtKB-KW"/>
</dbReference>
<dbReference type="Gene3D" id="3.30.70.1620">
    <property type="match status" value="1"/>
</dbReference>
<keyword evidence="5" id="KW-0498">Mitosis</keyword>
<evidence type="ECO:0000313" key="13">
    <source>
        <dbReference type="EMBL" id="CAB3364676.1"/>
    </source>
</evidence>
<comment type="caution">
    <text evidence="13">The sequence shown here is derived from an EMBL/GenBank/DDBJ whole genome shotgun (WGS) entry which is preliminary data.</text>
</comment>
<name>A0A8S1BY90_9INSE</name>
<evidence type="ECO:0000256" key="7">
    <source>
        <dbReference type="ARBA" id="ARBA00023054"/>
    </source>
</evidence>
<keyword evidence="8" id="KW-0226">DNA condensation</keyword>
<evidence type="ECO:0000256" key="3">
    <source>
        <dbReference type="ARBA" id="ARBA00022618"/>
    </source>
</evidence>
<keyword evidence="10" id="KW-0131">Cell cycle</keyword>
<evidence type="ECO:0000256" key="1">
    <source>
        <dbReference type="ARBA" id="ARBA00004123"/>
    </source>
</evidence>
<keyword evidence="7 11" id="KW-0175">Coiled coil</keyword>
<evidence type="ECO:0000256" key="8">
    <source>
        <dbReference type="ARBA" id="ARBA00023067"/>
    </source>
</evidence>
<dbReference type="Proteomes" id="UP000494165">
    <property type="component" value="Unassembled WGS sequence"/>
</dbReference>
<dbReference type="SUPFAM" id="SSF75553">
    <property type="entry name" value="Smc hinge domain"/>
    <property type="match status" value="1"/>
</dbReference>
<gene>
    <name evidence="13" type="ORF">CLODIP_2_CD03542</name>
</gene>
<dbReference type="InterPro" id="IPR036277">
    <property type="entry name" value="SMC_hinge_sf"/>
</dbReference>
<keyword evidence="3" id="KW-0132">Cell division</keyword>
<dbReference type="Pfam" id="PF06470">
    <property type="entry name" value="SMC_hinge"/>
    <property type="match status" value="1"/>
</dbReference>
<dbReference type="EMBL" id="CADEPI010000017">
    <property type="protein sequence ID" value="CAB3364676.1"/>
    <property type="molecule type" value="Genomic_DNA"/>
</dbReference>
<evidence type="ECO:0000259" key="12">
    <source>
        <dbReference type="SMART" id="SM00968"/>
    </source>
</evidence>
<feature type="coiled-coil region" evidence="11">
    <location>
        <begin position="981"/>
        <end position="1008"/>
    </location>
</feature>
<keyword evidence="9" id="KW-0539">Nucleus</keyword>